<evidence type="ECO:0000256" key="1">
    <source>
        <dbReference type="ARBA" id="ARBA00004442"/>
    </source>
</evidence>
<protein>
    <submittedName>
        <fullName evidence="5">TonB-dependent receptor</fullName>
    </submittedName>
</protein>
<keyword evidence="5" id="KW-0675">Receptor</keyword>
<keyword evidence="2" id="KW-0472">Membrane</keyword>
<dbReference type="Pfam" id="PF14905">
    <property type="entry name" value="OMP_b-brl_3"/>
    <property type="match status" value="1"/>
</dbReference>
<comment type="subcellular location">
    <subcellularLocation>
        <location evidence="1">Cell outer membrane</location>
    </subcellularLocation>
</comment>
<name>A0A316R2X1_9BACT</name>
<evidence type="ECO:0000313" key="5">
    <source>
        <dbReference type="EMBL" id="HBJ09678.1"/>
    </source>
</evidence>
<reference evidence="5 6" key="1">
    <citation type="journal article" date="2018" name="Nat. Biotechnol.">
        <title>A standardized bacterial taxonomy based on genome phylogeny substantially revises the tree of life.</title>
        <authorList>
            <person name="Parks D.H."/>
            <person name="Chuvochina M."/>
            <person name="Waite D.W."/>
            <person name="Rinke C."/>
            <person name="Skarshewski A."/>
            <person name="Chaumeil P.A."/>
            <person name="Hugenholtz P."/>
        </authorList>
    </citation>
    <scope>NUCLEOTIDE SEQUENCE [LARGE SCALE GENOMIC DNA]</scope>
    <source>
        <strain evidence="5">UBA11482</strain>
    </source>
</reference>
<dbReference type="InterPro" id="IPR008969">
    <property type="entry name" value="CarboxyPept-like_regulatory"/>
</dbReference>
<dbReference type="Proteomes" id="UP000262954">
    <property type="component" value="Unassembled WGS sequence"/>
</dbReference>
<feature type="domain" description="Outer membrane protein beta-barrel" evidence="4">
    <location>
        <begin position="363"/>
        <end position="563"/>
    </location>
</feature>
<gene>
    <name evidence="5" type="ORF">DDY73_11840</name>
</gene>
<dbReference type="SUPFAM" id="SSF49464">
    <property type="entry name" value="Carboxypeptidase regulatory domain-like"/>
    <property type="match status" value="1"/>
</dbReference>
<dbReference type="GO" id="GO:0009279">
    <property type="term" value="C:cell outer membrane"/>
    <property type="evidence" value="ECO:0007669"/>
    <property type="project" value="UniProtKB-SubCell"/>
</dbReference>
<comment type="caution">
    <text evidence="5">The sequence shown here is derived from an EMBL/GenBank/DDBJ whole genome shotgun (WGS) entry which is preliminary data.</text>
</comment>
<sequence>MVRRLTVFLLFVFVFIRVIEAQSIIGTLVDDDTQQPIEGATILLQAADSAYIGTSVSGTDGVFILNNYVKEYCLVIQHFSYQTKRVLNKGMIVDTIRLIPKDYVLDEIVIKSGRPFVRVKDGHLEYNLSVFPGSRMATNAYEALVKLPGIQENKGVLALAGAEKLTIILNGKPSTMNVGQIETFLRNTPVNRVEKVEVMYSAPPEYHVKGAVLNVVMKRSDNYFFQGEICGDYKNQYFNSGGMNGNFRLSISKAILDVMYSAENNKSMEYMDLYSKHTLLGQIYNIEQNEQLRSKYWNHNLRTAFEYDFNEESHVSISYTGNYVPFRHNNSLTTGNYQIGNVDKYINTRMHNVTVRYKSEFGLDIGGDYTYYHSDNNQNLRANFQNGEQDYFDMKSGQRVDRYSIYADQKHRLTRNWELGYGASFQFVRDKDFQIYNQVVGDIYTQNTSSDLKETTTNFYVSMNKKSKTGASFFVSATGEYYTISNYHKWAIYPQASFSYSRSLSHMFQLSLSTNKTYPSYWNMQSSVNHLNGYTELHGTPGLKPMTAYSLNGNYVLKQKYIFGH</sequence>
<dbReference type="InterPro" id="IPR036942">
    <property type="entry name" value="Beta-barrel_TonB_sf"/>
</dbReference>
<dbReference type="AlphaFoldDB" id="A0A316R2X1"/>
<dbReference type="EMBL" id="DNWC01000154">
    <property type="protein sequence ID" value="HBJ09678.1"/>
    <property type="molecule type" value="Genomic_DNA"/>
</dbReference>
<accession>A0A316R2X1</accession>
<evidence type="ECO:0000313" key="6">
    <source>
        <dbReference type="Proteomes" id="UP000262954"/>
    </source>
</evidence>
<evidence type="ECO:0000256" key="2">
    <source>
        <dbReference type="ARBA" id="ARBA00023136"/>
    </source>
</evidence>
<keyword evidence="3" id="KW-0998">Cell outer membrane</keyword>
<evidence type="ECO:0000256" key="3">
    <source>
        <dbReference type="ARBA" id="ARBA00023237"/>
    </source>
</evidence>
<dbReference type="Gene3D" id="2.40.170.20">
    <property type="entry name" value="TonB-dependent receptor, beta-barrel domain"/>
    <property type="match status" value="1"/>
</dbReference>
<organism evidence="5 6">
    <name type="scientific">Coprobacter fastidiosus</name>
    <dbReference type="NCBI Taxonomy" id="1099853"/>
    <lineage>
        <taxon>Bacteria</taxon>
        <taxon>Pseudomonadati</taxon>
        <taxon>Bacteroidota</taxon>
        <taxon>Bacteroidia</taxon>
        <taxon>Bacteroidales</taxon>
        <taxon>Barnesiellaceae</taxon>
        <taxon>Coprobacter</taxon>
    </lineage>
</organism>
<dbReference type="SUPFAM" id="SSF56935">
    <property type="entry name" value="Porins"/>
    <property type="match status" value="1"/>
</dbReference>
<dbReference type="InterPro" id="IPR041700">
    <property type="entry name" value="OMP_b-brl_3"/>
</dbReference>
<evidence type="ECO:0000259" key="4">
    <source>
        <dbReference type="Pfam" id="PF14905"/>
    </source>
</evidence>
<proteinExistence type="predicted"/>